<evidence type="ECO:0000256" key="4">
    <source>
        <dbReference type="ARBA" id="ARBA00022723"/>
    </source>
</evidence>
<evidence type="ECO:0000256" key="9">
    <source>
        <dbReference type="RuleBase" id="RU000461"/>
    </source>
</evidence>
<feature type="binding site" description="axial binding residue" evidence="8">
    <location>
        <position position="372"/>
    </location>
    <ligand>
        <name>heme</name>
        <dbReference type="ChEBI" id="CHEBI:30413"/>
    </ligand>
    <ligandPart>
        <name>Fe</name>
        <dbReference type="ChEBI" id="CHEBI:18248"/>
    </ligandPart>
</feature>
<comment type="caution">
    <text evidence="10">The sequence shown here is derived from an EMBL/GenBank/DDBJ whole genome shotgun (WGS) entry which is preliminary data.</text>
</comment>
<dbReference type="InterPro" id="IPR001128">
    <property type="entry name" value="Cyt_P450"/>
</dbReference>
<dbReference type="Gene3D" id="1.10.630.10">
    <property type="entry name" value="Cytochrome P450"/>
    <property type="match status" value="1"/>
</dbReference>
<comment type="cofactor">
    <cofactor evidence="1 8">
        <name>heme</name>
        <dbReference type="ChEBI" id="CHEBI:30413"/>
    </cofactor>
</comment>
<protein>
    <submittedName>
        <fullName evidence="10">Uncharacterized protein</fullName>
    </submittedName>
</protein>
<keyword evidence="3 8" id="KW-0349">Heme</keyword>
<dbReference type="InterPro" id="IPR014710">
    <property type="entry name" value="RmlC-like_jellyroll"/>
</dbReference>
<dbReference type="PRINTS" id="PR00463">
    <property type="entry name" value="EP450I"/>
</dbReference>
<reference evidence="10 11" key="1">
    <citation type="journal article" date="2017" name="Biotechnol. Biofuels">
        <title>Differential beta-glucosidase expression as a function of carbon source availability in Talaromyces amestolkiae: a genomic and proteomic approach.</title>
        <authorList>
            <person name="de Eugenio L.I."/>
            <person name="Mendez-Liter J.A."/>
            <person name="Nieto-Dominguez M."/>
            <person name="Alonso L."/>
            <person name="Gil-Munoz J."/>
            <person name="Barriuso J."/>
            <person name="Prieto A."/>
            <person name="Martinez M.J."/>
        </authorList>
    </citation>
    <scope>NUCLEOTIDE SEQUENCE [LARGE SCALE GENOMIC DNA]</scope>
    <source>
        <strain evidence="10 11">CIB</strain>
    </source>
</reference>
<dbReference type="SUPFAM" id="SSF48264">
    <property type="entry name" value="Cytochrome P450"/>
    <property type="match status" value="1"/>
</dbReference>
<dbReference type="InterPro" id="IPR002401">
    <property type="entry name" value="Cyt_P450_E_grp-I"/>
</dbReference>
<dbReference type="PANTHER" id="PTHR24305:SF230">
    <property type="entry name" value="P450, PUTATIVE (EUROFUNG)-RELATED"/>
    <property type="match status" value="1"/>
</dbReference>
<dbReference type="InterPro" id="IPR036396">
    <property type="entry name" value="Cyt_P450_sf"/>
</dbReference>
<dbReference type="OrthoDB" id="9976870at2759"/>
<dbReference type="GeneID" id="63798491"/>
<dbReference type="RefSeq" id="XP_040737779.1">
    <property type="nucleotide sequence ID" value="XM_040882175.1"/>
</dbReference>
<dbReference type="AlphaFoldDB" id="A0A364LBQ9"/>
<dbReference type="GO" id="GO:0016705">
    <property type="term" value="F:oxidoreductase activity, acting on paired donors, with incorporation or reduction of molecular oxygen"/>
    <property type="evidence" value="ECO:0007669"/>
    <property type="project" value="InterPro"/>
</dbReference>
<dbReference type="InterPro" id="IPR017972">
    <property type="entry name" value="Cyt_P450_CS"/>
</dbReference>
<dbReference type="PROSITE" id="PS00086">
    <property type="entry name" value="CYTOCHROME_P450"/>
    <property type="match status" value="1"/>
</dbReference>
<evidence type="ECO:0000256" key="3">
    <source>
        <dbReference type="ARBA" id="ARBA00022617"/>
    </source>
</evidence>
<accession>A0A364LBQ9</accession>
<keyword evidence="5 9" id="KW-0560">Oxidoreductase</keyword>
<dbReference type="STRING" id="1196081.A0A364LBQ9"/>
<evidence type="ECO:0000313" key="10">
    <source>
        <dbReference type="EMBL" id="RAO73265.1"/>
    </source>
</evidence>
<evidence type="ECO:0000256" key="7">
    <source>
        <dbReference type="ARBA" id="ARBA00023033"/>
    </source>
</evidence>
<sequence length="623" mass="71456">MHQRYGDIVRLAPDELSFSHPDAWEHIMGHKKAGQEEMGKAPWFYRTFKGEKLSIVNEDREQHARLRRPMAHGFSEQTVRDQGPIIRGYVDLFCQKLREVSAKSQLVVLSDWFSYVAFDIVADLSFGEPFGCLKEGKEDEWLTTMSNLGTTAILFQVLGFFPWLKSLLLMIFSKKMKKFRDAHLSSSKEKMQRRMNLQGTRPDFVHGLMQKREELNLSIDDLTANAQLFIGAGAESTATLLMGMAYLLLKHESVYEKVKEEIRSTFDKADEITLASVAQLSYLNACINETLRVYSPAGNGLPRMVPKGGGYILGEFVPENTTVAVHHWALYHREKYFADPHAFRPERFLGDPEFSKDQPKALQPFHVGPRNCMGQTLVYGETRLVFALLIFNFDLKLADECRNWMEQRHWLMWEKSPLMVHLTPRQTVSGQVMMRATYKHDHPLCRTGSAHPQAPPLHLHFNQSETFEVLQGKVATVEGWSVTKRVWTAEDGQHEIKPWVPHSFEPVPDSAEDTVMLVWAHPDDVDEMMDRVFFKNLLMYVSDVHEKKVALNPFQIMLTQHVSATALVWFPTATWLGPLRWWVPWKVQAAFALAGRLLGLTPTMKKYTSEEELAAFQKGSKSL</sequence>
<dbReference type="GO" id="GO:0020037">
    <property type="term" value="F:heme binding"/>
    <property type="evidence" value="ECO:0007669"/>
    <property type="project" value="InterPro"/>
</dbReference>
<evidence type="ECO:0000256" key="1">
    <source>
        <dbReference type="ARBA" id="ARBA00001971"/>
    </source>
</evidence>
<dbReference type="PRINTS" id="PR00385">
    <property type="entry name" value="P450"/>
</dbReference>
<dbReference type="GO" id="GO:0005506">
    <property type="term" value="F:iron ion binding"/>
    <property type="evidence" value="ECO:0007669"/>
    <property type="project" value="InterPro"/>
</dbReference>
<dbReference type="GO" id="GO:0004497">
    <property type="term" value="F:monooxygenase activity"/>
    <property type="evidence" value="ECO:0007669"/>
    <property type="project" value="UniProtKB-KW"/>
</dbReference>
<evidence type="ECO:0000256" key="6">
    <source>
        <dbReference type="ARBA" id="ARBA00023004"/>
    </source>
</evidence>
<evidence type="ECO:0000256" key="8">
    <source>
        <dbReference type="PIRSR" id="PIRSR602401-1"/>
    </source>
</evidence>
<name>A0A364LBQ9_TALAM</name>
<dbReference type="Proteomes" id="UP000249363">
    <property type="component" value="Unassembled WGS sequence"/>
</dbReference>
<dbReference type="EMBL" id="MIKG01000023">
    <property type="protein sequence ID" value="RAO73265.1"/>
    <property type="molecule type" value="Genomic_DNA"/>
</dbReference>
<proteinExistence type="inferred from homology"/>
<keyword evidence="11" id="KW-1185">Reference proteome</keyword>
<organism evidence="10 11">
    <name type="scientific">Talaromyces amestolkiae</name>
    <dbReference type="NCBI Taxonomy" id="1196081"/>
    <lineage>
        <taxon>Eukaryota</taxon>
        <taxon>Fungi</taxon>
        <taxon>Dikarya</taxon>
        <taxon>Ascomycota</taxon>
        <taxon>Pezizomycotina</taxon>
        <taxon>Eurotiomycetes</taxon>
        <taxon>Eurotiomycetidae</taxon>
        <taxon>Eurotiales</taxon>
        <taxon>Trichocomaceae</taxon>
        <taxon>Talaromyces</taxon>
        <taxon>Talaromyces sect. Talaromyces</taxon>
    </lineage>
</organism>
<keyword evidence="7 9" id="KW-0503">Monooxygenase</keyword>
<keyword evidence="6 8" id="KW-0408">Iron</keyword>
<comment type="similarity">
    <text evidence="2 9">Belongs to the cytochrome P450 family.</text>
</comment>
<evidence type="ECO:0000313" key="11">
    <source>
        <dbReference type="Proteomes" id="UP000249363"/>
    </source>
</evidence>
<dbReference type="InterPro" id="IPR050121">
    <property type="entry name" value="Cytochrome_P450_monoxygenase"/>
</dbReference>
<keyword evidence="4 8" id="KW-0479">Metal-binding</keyword>
<dbReference type="PANTHER" id="PTHR24305">
    <property type="entry name" value="CYTOCHROME P450"/>
    <property type="match status" value="1"/>
</dbReference>
<dbReference type="Pfam" id="PF00067">
    <property type="entry name" value="p450"/>
    <property type="match status" value="1"/>
</dbReference>
<evidence type="ECO:0000256" key="5">
    <source>
        <dbReference type="ARBA" id="ARBA00023002"/>
    </source>
</evidence>
<evidence type="ECO:0000256" key="2">
    <source>
        <dbReference type="ARBA" id="ARBA00010617"/>
    </source>
</evidence>
<dbReference type="CDD" id="cd11058">
    <property type="entry name" value="CYP60B-like"/>
    <property type="match status" value="1"/>
</dbReference>
<gene>
    <name evidence="10" type="ORF">BHQ10_009277</name>
</gene>
<dbReference type="Gene3D" id="2.60.120.10">
    <property type="entry name" value="Jelly Rolls"/>
    <property type="match status" value="1"/>
</dbReference>